<dbReference type="SMART" id="SM00222">
    <property type="entry name" value="Sec7"/>
    <property type="match status" value="1"/>
</dbReference>
<keyword evidence="8" id="KW-1185">Reference proteome</keyword>
<feature type="domain" description="SEC7" evidence="4">
    <location>
        <begin position="225"/>
        <end position="440"/>
    </location>
</feature>
<dbReference type="InterPro" id="IPR035999">
    <property type="entry name" value="Sec7_dom_sf"/>
</dbReference>
<evidence type="ECO:0000313" key="6">
    <source>
        <dbReference type="EMBL" id="CAL1135404.1"/>
    </source>
</evidence>
<dbReference type="EMBL" id="CAMXCT020000678">
    <property type="protein sequence ID" value="CAL1135404.1"/>
    <property type="molecule type" value="Genomic_DNA"/>
</dbReference>
<dbReference type="PANTHER" id="PTHR24201:SF15">
    <property type="entry name" value="ANKYRIN REPEAT DOMAIN-CONTAINING PROTEIN 66"/>
    <property type="match status" value="1"/>
</dbReference>
<dbReference type="InterPro" id="IPR023394">
    <property type="entry name" value="Sec7_C_sf"/>
</dbReference>
<dbReference type="SMART" id="SM00248">
    <property type="entry name" value="ANK"/>
    <property type="match status" value="2"/>
</dbReference>
<feature type="repeat" description="ANK" evidence="3">
    <location>
        <begin position="127"/>
        <end position="159"/>
    </location>
</feature>
<evidence type="ECO:0000313" key="7">
    <source>
        <dbReference type="EMBL" id="CAL4769341.1"/>
    </source>
</evidence>
<dbReference type="SUPFAM" id="SSF48425">
    <property type="entry name" value="Sec7 domain"/>
    <property type="match status" value="1"/>
</dbReference>
<evidence type="ECO:0000256" key="2">
    <source>
        <dbReference type="ARBA" id="ARBA00023043"/>
    </source>
</evidence>
<sequence>MGNQLTCGCCAKEGGNLVEEQDSRPSFFCRKSCGLDDLETDFFTCDPAGVCFEDTLAAIDVKERLSFSFAGSANLAALRWGFVHGANPKVADSNGTTLLHVAARAGSFQVVKDLVLRSVDVNAVDCAGWTPLHVASCMGRQDVSLYLLQMGAKTSKTARGLTPEKLCSHPHTKEVVVGFEERRPKAPQVGIPLRSTPNSEFSGSGSTEFGAGLHFEPFFVPREPVLHEPRHREELQHLGISIFNRSPGHGVAFLVALGIVRDFPVEINNFLVRLAADPEKMGDYLSEEYPTAQTLRLEFLNSLPLLGTGVISALEAVSRDLMLPRSWTKVDRLLRGVAHFWWKQHEEELNDRKVEGNQGAFNPQDPSQGELVGLELQRALLGTDGLHRLMFSTLMLHRWLSEGHEMTLNEWVQLNTGIEGCGNDIPLHVQMGIYSAVSSQQLQLNAVRSAVSSFKPALPSLNSSAFVRFHGRPQTDGDLAHWPQASPHVLAAEGGVLAAGRMSPQPNGADKQRRRPSLTTFAQPFDAGGTGRLEEEMTWLRLHQWLLFLASTEGTAPFAFVSLKKAALLRADARVLQIVLARRVEGEWPTAMVDDDWLELCLLLGDGRFQVLEAPELVMRFNDPADFQTWAAYLKEICSEDSERRRAALKACPVTNQVIS</sequence>
<dbReference type="Pfam" id="PF12796">
    <property type="entry name" value="Ank_2"/>
    <property type="match status" value="1"/>
</dbReference>
<dbReference type="Pfam" id="PF01369">
    <property type="entry name" value="Sec7"/>
    <property type="match status" value="1"/>
</dbReference>
<proteinExistence type="predicted"/>
<dbReference type="PROSITE" id="PS50297">
    <property type="entry name" value="ANK_REP_REGION"/>
    <property type="match status" value="2"/>
</dbReference>
<evidence type="ECO:0000313" key="5">
    <source>
        <dbReference type="EMBL" id="CAI3982029.1"/>
    </source>
</evidence>
<dbReference type="PROSITE" id="PS50088">
    <property type="entry name" value="ANK_REPEAT"/>
    <property type="match status" value="2"/>
</dbReference>
<dbReference type="InterPro" id="IPR000904">
    <property type="entry name" value="Sec7_dom"/>
</dbReference>
<dbReference type="Gene3D" id="1.10.1000.11">
    <property type="entry name" value="Arf Nucleotide-binding Site Opener,domain 2"/>
    <property type="match status" value="1"/>
</dbReference>
<organism evidence="5">
    <name type="scientific">Cladocopium goreaui</name>
    <dbReference type="NCBI Taxonomy" id="2562237"/>
    <lineage>
        <taxon>Eukaryota</taxon>
        <taxon>Sar</taxon>
        <taxon>Alveolata</taxon>
        <taxon>Dinophyceae</taxon>
        <taxon>Suessiales</taxon>
        <taxon>Symbiodiniaceae</taxon>
        <taxon>Cladocopium</taxon>
    </lineage>
</organism>
<dbReference type="SUPFAM" id="SSF48403">
    <property type="entry name" value="Ankyrin repeat"/>
    <property type="match status" value="1"/>
</dbReference>
<dbReference type="InterPro" id="IPR036770">
    <property type="entry name" value="Ankyrin_rpt-contain_sf"/>
</dbReference>
<dbReference type="GO" id="GO:0032012">
    <property type="term" value="P:regulation of ARF protein signal transduction"/>
    <property type="evidence" value="ECO:0007669"/>
    <property type="project" value="InterPro"/>
</dbReference>
<accession>A0A9P1BYW6</accession>
<keyword evidence="1" id="KW-0677">Repeat</keyword>
<evidence type="ECO:0000256" key="3">
    <source>
        <dbReference type="PROSITE-ProRule" id="PRU00023"/>
    </source>
</evidence>
<keyword evidence="2 3" id="KW-0040">ANK repeat</keyword>
<dbReference type="PANTHER" id="PTHR24201">
    <property type="entry name" value="ANK_REP_REGION DOMAIN-CONTAINING PROTEIN"/>
    <property type="match status" value="1"/>
</dbReference>
<evidence type="ECO:0000256" key="1">
    <source>
        <dbReference type="ARBA" id="ARBA00022737"/>
    </source>
</evidence>
<name>A0A9P1BYW6_9DINO</name>
<feature type="repeat" description="ANK" evidence="3">
    <location>
        <begin position="94"/>
        <end position="126"/>
    </location>
</feature>
<dbReference type="EMBL" id="CAMXCT030000678">
    <property type="protein sequence ID" value="CAL4769341.1"/>
    <property type="molecule type" value="Genomic_DNA"/>
</dbReference>
<dbReference type="PROSITE" id="PS50190">
    <property type="entry name" value="SEC7"/>
    <property type="match status" value="1"/>
</dbReference>
<dbReference type="Gene3D" id="1.10.220.20">
    <property type="match status" value="1"/>
</dbReference>
<protein>
    <submittedName>
        <fullName evidence="7">Ankyrin repeat, PH and SEC7 domain containing protein secG</fullName>
    </submittedName>
</protein>
<dbReference type="InterPro" id="IPR002110">
    <property type="entry name" value="Ankyrin_rpt"/>
</dbReference>
<comment type="caution">
    <text evidence="5">The sequence shown here is derived from an EMBL/GenBank/DDBJ whole genome shotgun (WGS) entry which is preliminary data.</text>
</comment>
<dbReference type="InterPro" id="IPR050776">
    <property type="entry name" value="Ank_Repeat/CDKN_Inhibitor"/>
</dbReference>
<gene>
    <name evidence="5" type="ORF">C1SCF055_LOCUS9770</name>
</gene>
<reference evidence="5" key="1">
    <citation type="submission" date="2022-10" db="EMBL/GenBank/DDBJ databases">
        <authorList>
            <person name="Chen Y."/>
            <person name="Dougan E. K."/>
            <person name="Chan C."/>
            <person name="Rhodes N."/>
            <person name="Thang M."/>
        </authorList>
    </citation>
    <scope>NUCLEOTIDE SEQUENCE</scope>
</reference>
<dbReference type="EMBL" id="CAMXCT010000678">
    <property type="protein sequence ID" value="CAI3982029.1"/>
    <property type="molecule type" value="Genomic_DNA"/>
</dbReference>
<reference evidence="6" key="2">
    <citation type="submission" date="2024-04" db="EMBL/GenBank/DDBJ databases">
        <authorList>
            <person name="Chen Y."/>
            <person name="Shah S."/>
            <person name="Dougan E. K."/>
            <person name="Thang M."/>
            <person name="Chan C."/>
        </authorList>
    </citation>
    <scope>NUCLEOTIDE SEQUENCE [LARGE SCALE GENOMIC DNA]</scope>
</reference>
<dbReference type="Gene3D" id="1.25.40.20">
    <property type="entry name" value="Ankyrin repeat-containing domain"/>
    <property type="match status" value="1"/>
</dbReference>
<dbReference type="GO" id="GO:0005085">
    <property type="term" value="F:guanyl-nucleotide exchange factor activity"/>
    <property type="evidence" value="ECO:0007669"/>
    <property type="project" value="InterPro"/>
</dbReference>
<dbReference type="AlphaFoldDB" id="A0A9P1BYW6"/>
<evidence type="ECO:0000313" key="8">
    <source>
        <dbReference type="Proteomes" id="UP001152797"/>
    </source>
</evidence>
<dbReference type="OrthoDB" id="444544at2759"/>
<evidence type="ECO:0000259" key="4">
    <source>
        <dbReference type="PROSITE" id="PS50190"/>
    </source>
</evidence>
<dbReference type="Proteomes" id="UP001152797">
    <property type="component" value="Unassembled WGS sequence"/>
</dbReference>